<evidence type="ECO:0008006" key="3">
    <source>
        <dbReference type="Google" id="ProtNLM"/>
    </source>
</evidence>
<accession>A0A1I1Q4Q1</accession>
<proteinExistence type="predicted"/>
<evidence type="ECO:0000313" key="2">
    <source>
        <dbReference type="Proteomes" id="UP000199439"/>
    </source>
</evidence>
<reference evidence="2" key="1">
    <citation type="submission" date="2016-10" db="EMBL/GenBank/DDBJ databases">
        <authorList>
            <person name="Varghese N."/>
            <person name="Submissions S."/>
        </authorList>
    </citation>
    <scope>NUCLEOTIDE SEQUENCE [LARGE SCALE GENOMIC DNA]</scope>
    <source>
        <strain evidence="2">DSM 25730</strain>
    </source>
</reference>
<dbReference type="Proteomes" id="UP000199439">
    <property type="component" value="Unassembled WGS sequence"/>
</dbReference>
<organism evidence="1 2">
    <name type="scientific">Algibacter pectinivorans</name>
    <dbReference type="NCBI Taxonomy" id="870482"/>
    <lineage>
        <taxon>Bacteria</taxon>
        <taxon>Pseudomonadati</taxon>
        <taxon>Bacteroidota</taxon>
        <taxon>Flavobacteriia</taxon>
        <taxon>Flavobacteriales</taxon>
        <taxon>Flavobacteriaceae</taxon>
        <taxon>Algibacter</taxon>
    </lineage>
</organism>
<dbReference type="AlphaFoldDB" id="A0A1I1Q4Q1"/>
<dbReference type="STRING" id="870482.SAMN04487987_105189"/>
<dbReference type="RefSeq" id="WP_092851564.1">
    <property type="nucleotide sequence ID" value="NZ_FOMI01000005.1"/>
</dbReference>
<dbReference type="OrthoDB" id="1202506at2"/>
<sequence>MKEQVKEETPENLNGKLNSANSKIDAIKELIFGENIQAYNSEFEALKADIIAKKEELQNLIGTVESEILQNIDTLSTDINIRISDLEKSVEDKLDNLDEKKVNRKLLGELFIKLGEKISD</sequence>
<keyword evidence="2" id="KW-1185">Reference proteome</keyword>
<gene>
    <name evidence="1" type="ORF">SAMN04487987_105189</name>
</gene>
<name>A0A1I1Q4Q1_9FLAO</name>
<dbReference type="EMBL" id="FOMI01000005">
    <property type="protein sequence ID" value="SFD17094.1"/>
    <property type="molecule type" value="Genomic_DNA"/>
</dbReference>
<evidence type="ECO:0000313" key="1">
    <source>
        <dbReference type="EMBL" id="SFD17094.1"/>
    </source>
</evidence>
<protein>
    <recommendedName>
        <fullName evidence="3">Fructose 1,6-bisphosphatase</fullName>
    </recommendedName>
</protein>